<dbReference type="EMBL" id="JAOQJQ010000003">
    <property type="protein sequence ID" value="MCU6762459.1"/>
    <property type="molecule type" value="Genomic_DNA"/>
</dbReference>
<proteinExistence type="predicted"/>
<evidence type="ECO:0000256" key="1">
    <source>
        <dbReference type="SAM" id="Phobius"/>
    </source>
</evidence>
<feature type="transmembrane region" description="Helical" evidence="1">
    <location>
        <begin position="117"/>
        <end position="139"/>
    </location>
</feature>
<dbReference type="Pfam" id="PF13782">
    <property type="entry name" value="SpoVAB"/>
    <property type="match status" value="1"/>
</dbReference>
<feature type="transmembrane region" description="Helical" evidence="1">
    <location>
        <begin position="76"/>
        <end position="97"/>
    </location>
</feature>
<dbReference type="Proteomes" id="UP001652442">
    <property type="component" value="Unassembled WGS sequence"/>
</dbReference>
<keyword evidence="1" id="KW-0472">Membrane</keyword>
<feature type="transmembrane region" description="Helical" evidence="1">
    <location>
        <begin position="49"/>
        <end position="69"/>
    </location>
</feature>
<gene>
    <name evidence="2" type="ORF">OCV88_08945</name>
</gene>
<protein>
    <submittedName>
        <fullName evidence="2">Stage V sporulation protein AB</fullName>
    </submittedName>
</protein>
<dbReference type="RefSeq" id="WP_262591142.1">
    <property type="nucleotide sequence ID" value="NZ_JAOQJQ010000003.1"/>
</dbReference>
<organism evidence="2 3">
    <name type="scientific">Brotonthovivens ammoniilytica</name>
    <dbReference type="NCBI Taxonomy" id="2981725"/>
    <lineage>
        <taxon>Bacteria</taxon>
        <taxon>Bacillati</taxon>
        <taxon>Bacillota</taxon>
        <taxon>Clostridia</taxon>
        <taxon>Lachnospirales</taxon>
        <taxon>Lachnospiraceae</taxon>
        <taxon>Brotonthovivens</taxon>
    </lineage>
</organism>
<name>A0ABT2TJR3_9FIRM</name>
<keyword evidence="3" id="KW-1185">Reference proteome</keyword>
<comment type="caution">
    <text evidence="2">The sequence shown here is derived from an EMBL/GenBank/DDBJ whole genome shotgun (WGS) entry which is preliminary data.</text>
</comment>
<evidence type="ECO:0000313" key="3">
    <source>
        <dbReference type="Proteomes" id="UP001652442"/>
    </source>
</evidence>
<evidence type="ECO:0000313" key="2">
    <source>
        <dbReference type="EMBL" id="MCU6762459.1"/>
    </source>
</evidence>
<reference evidence="2 3" key="1">
    <citation type="journal article" date="2021" name="ISME Commun">
        <title>Automated analysis of genomic sequences facilitates high-throughput and comprehensive description of bacteria.</title>
        <authorList>
            <person name="Hitch T.C.A."/>
        </authorList>
    </citation>
    <scope>NUCLEOTIDE SEQUENCE [LARGE SCALE GENOMIC DNA]</scope>
    <source>
        <strain evidence="2 3">Sanger_109</strain>
    </source>
</reference>
<dbReference type="InterPro" id="IPR020144">
    <property type="entry name" value="SpoVAB"/>
</dbReference>
<keyword evidence="1" id="KW-1133">Transmembrane helix</keyword>
<keyword evidence="1" id="KW-0812">Transmembrane</keyword>
<sequence length="141" mass="14608">MLIREIILVAVGLLSGAATAAGSFALITSLGVVPRMAGKSSTAVHVIAYENAIILGGIVGNILSIFAGLKILIGTGLLIVFGVTAGIFVGCLAAALAEVLQVWPVLFRRSGIKTGMNIGMVCFALGKMAGSFYFFSVLYRR</sequence>
<accession>A0ABT2TJR3</accession>